<feature type="region of interest" description="Disordered" evidence="1">
    <location>
        <begin position="1"/>
        <end position="40"/>
    </location>
</feature>
<name>A0A835PH29_VANPL</name>
<dbReference type="EMBL" id="JADCNM010000057">
    <property type="protein sequence ID" value="KAG0451517.1"/>
    <property type="molecule type" value="Genomic_DNA"/>
</dbReference>
<accession>A0A835PH29</accession>
<organism evidence="2 3">
    <name type="scientific">Vanilla planifolia</name>
    <name type="common">Vanilla</name>
    <dbReference type="NCBI Taxonomy" id="51239"/>
    <lineage>
        <taxon>Eukaryota</taxon>
        <taxon>Viridiplantae</taxon>
        <taxon>Streptophyta</taxon>
        <taxon>Embryophyta</taxon>
        <taxon>Tracheophyta</taxon>
        <taxon>Spermatophyta</taxon>
        <taxon>Magnoliopsida</taxon>
        <taxon>Liliopsida</taxon>
        <taxon>Asparagales</taxon>
        <taxon>Orchidaceae</taxon>
        <taxon>Vanilloideae</taxon>
        <taxon>Vanilleae</taxon>
        <taxon>Vanilla</taxon>
    </lineage>
</organism>
<comment type="caution">
    <text evidence="2">The sequence shown here is derived from an EMBL/GenBank/DDBJ whole genome shotgun (WGS) entry which is preliminary data.</text>
</comment>
<evidence type="ECO:0000256" key="1">
    <source>
        <dbReference type="SAM" id="MobiDB-lite"/>
    </source>
</evidence>
<evidence type="ECO:0000313" key="2">
    <source>
        <dbReference type="EMBL" id="KAG0451517.1"/>
    </source>
</evidence>
<evidence type="ECO:0000313" key="3">
    <source>
        <dbReference type="Proteomes" id="UP000639772"/>
    </source>
</evidence>
<dbReference type="Proteomes" id="UP000639772">
    <property type="component" value="Unassembled WGS sequence"/>
</dbReference>
<dbReference type="AlphaFoldDB" id="A0A835PH29"/>
<proteinExistence type="predicted"/>
<reference evidence="2 3" key="1">
    <citation type="journal article" date="2020" name="Nat. Food">
        <title>A phased Vanilla planifolia genome enables genetic improvement of flavour and production.</title>
        <authorList>
            <person name="Hasing T."/>
            <person name="Tang H."/>
            <person name="Brym M."/>
            <person name="Khazi F."/>
            <person name="Huang T."/>
            <person name="Chambers A.H."/>
        </authorList>
    </citation>
    <scope>NUCLEOTIDE SEQUENCE [LARGE SCALE GENOMIC DNA]</scope>
    <source>
        <tissue evidence="2">Leaf</tissue>
    </source>
</reference>
<gene>
    <name evidence="2" type="ORF">HPP92_026210</name>
</gene>
<sequence length="82" mass="8733">MWSKLVPLSSSGSSWRGDRRISEVAQTGGSTRSVEFRRKTVGSRWMGTQGASGSLAMAKGSSIVGKKDIMMPLANVGQKNDS</sequence>
<protein>
    <submittedName>
        <fullName evidence="2">Uncharacterized protein</fullName>
    </submittedName>
</protein>
<feature type="compositionally biased region" description="Polar residues" evidence="1">
    <location>
        <begin position="24"/>
        <end position="33"/>
    </location>
</feature>